<keyword evidence="3" id="KW-1185">Reference proteome</keyword>
<gene>
    <name evidence="2" type="ORF">B0H16DRAFT_1553175</name>
</gene>
<dbReference type="EMBL" id="JARKIB010000073">
    <property type="protein sequence ID" value="KAJ7748382.1"/>
    <property type="molecule type" value="Genomic_DNA"/>
</dbReference>
<accession>A0AAD7ISW8</accession>
<evidence type="ECO:0000256" key="1">
    <source>
        <dbReference type="SAM" id="MobiDB-lite"/>
    </source>
</evidence>
<evidence type="ECO:0000313" key="3">
    <source>
        <dbReference type="Proteomes" id="UP001215598"/>
    </source>
</evidence>
<feature type="compositionally biased region" description="Low complexity" evidence="1">
    <location>
        <begin position="163"/>
        <end position="178"/>
    </location>
</feature>
<comment type="caution">
    <text evidence="2">The sequence shown here is derived from an EMBL/GenBank/DDBJ whole genome shotgun (WGS) entry which is preliminary data.</text>
</comment>
<evidence type="ECO:0000313" key="2">
    <source>
        <dbReference type="EMBL" id="KAJ7748382.1"/>
    </source>
</evidence>
<protein>
    <submittedName>
        <fullName evidence="2">Uncharacterized protein</fullName>
    </submittedName>
</protein>
<organism evidence="2 3">
    <name type="scientific">Mycena metata</name>
    <dbReference type="NCBI Taxonomy" id="1033252"/>
    <lineage>
        <taxon>Eukaryota</taxon>
        <taxon>Fungi</taxon>
        <taxon>Dikarya</taxon>
        <taxon>Basidiomycota</taxon>
        <taxon>Agaricomycotina</taxon>
        <taxon>Agaricomycetes</taxon>
        <taxon>Agaricomycetidae</taxon>
        <taxon>Agaricales</taxon>
        <taxon>Marasmiineae</taxon>
        <taxon>Mycenaceae</taxon>
        <taxon>Mycena</taxon>
    </lineage>
</organism>
<dbReference type="AlphaFoldDB" id="A0AAD7ISW8"/>
<feature type="region of interest" description="Disordered" evidence="1">
    <location>
        <begin position="147"/>
        <end position="202"/>
    </location>
</feature>
<dbReference type="Proteomes" id="UP001215598">
    <property type="component" value="Unassembled WGS sequence"/>
</dbReference>
<proteinExistence type="predicted"/>
<reference evidence="2" key="1">
    <citation type="submission" date="2023-03" db="EMBL/GenBank/DDBJ databases">
        <title>Massive genome expansion in bonnet fungi (Mycena s.s.) driven by repeated elements and novel gene families across ecological guilds.</title>
        <authorList>
            <consortium name="Lawrence Berkeley National Laboratory"/>
            <person name="Harder C.B."/>
            <person name="Miyauchi S."/>
            <person name="Viragh M."/>
            <person name="Kuo A."/>
            <person name="Thoen E."/>
            <person name="Andreopoulos B."/>
            <person name="Lu D."/>
            <person name="Skrede I."/>
            <person name="Drula E."/>
            <person name="Henrissat B."/>
            <person name="Morin E."/>
            <person name="Kohler A."/>
            <person name="Barry K."/>
            <person name="LaButti K."/>
            <person name="Morin E."/>
            <person name="Salamov A."/>
            <person name="Lipzen A."/>
            <person name="Mereny Z."/>
            <person name="Hegedus B."/>
            <person name="Baldrian P."/>
            <person name="Stursova M."/>
            <person name="Weitz H."/>
            <person name="Taylor A."/>
            <person name="Grigoriev I.V."/>
            <person name="Nagy L.G."/>
            <person name="Martin F."/>
            <person name="Kauserud H."/>
        </authorList>
    </citation>
    <scope>NUCLEOTIDE SEQUENCE</scope>
    <source>
        <strain evidence="2">CBHHK182m</strain>
    </source>
</reference>
<sequence>MFQPFTHINQFYPGLILWCDPNSYEMDVSTLAPNELYDRKKARELRPCLVVAVNTTSQAIQVARICATTPTDTRRWVRIDSPPAITWRLSDAWIWVGTPATVAMELNNAKVMHPHKDVQYTSNPVASANLQNYWVHRQNYLSWRQMHGEDSASRGSAPRQKGSSSRSTSSRTIYSTPPNFMPPPPSPSQATTSFMMNPGNAPQPLYPQHPVYTPTHHFNTLSPQPVVVPAGFTETNPNTPGWFRNPATGWFWHASRGLLPPRS</sequence>
<name>A0AAD7ISW8_9AGAR</name>